<dbReference type="AlphaFoldDB" id="A0A4P9Y766"/>
<dbReference type="InterPro" id="IPR011990">
    <property type="entry name" value="TPR-like_helical_dom_sf"/>
</dbReference>
<dbReference type="EMBL" id="KZ987772">
    <property type="protein sequence ID" value="RKP14957.1"/>
    <property type="molecule type" value="Genomic_DNA"/>
</dbReference>
<feature type="region of interest" description="Disordered" evidence="2">
    <location>
        <begin position="305"/>
        <end position="703"/>
    </location>
</feature>
<dbReference type="Proteomes" id="UP000267251">
    <property type="component" value="Unassembled WGS sequence"/>
</dbReference>
<keyword evidence="4" id="KW-1185">Reference proteome</keyword>
<organism evidence="3 4">
    <name type="scientific">Piptocephalis cylindrospora</name>
    <dbReference type="NCBI Taxonomy" id="1907219"/>
    <lineage>
        <taxon>Eukaryota</taxon>
        <taxon>Fungi</taxon>
        <taxon>Fungi incertae sedis</taxon>
        <taxon>Zoopagomycota</taxon>
        <taxon>Zoopagomycotina</taxon>
        <taxon>Zoopagomycetes</taxon>
        <taxon>Zoopagales</taxon>
        <taxon>Piptocephalidaceae</taxon>
        <taxon>Piptocephalis</taxon>
    </lineage>
</organism>
<reference evidence="4" key="1">
    <citation type="journal article" date="2018" name="Nat. Microbiol.">
        <title>Leveraging single-cell genomics to expand the fungal tree of life.</title>
        <authorList>
            <person name="Ahrendt S.R."/>
            <person name="Quandt C.A."/>
            <person name="Ciobanu D."/>
            <person name="Clum A."/>
            <person name="Salamov A."/>
            <person name="Andreopoulos B."/>
            <person name="Cheng J.F."/>
            <person name="Woyke T."/>
            <person name="Pelin A."/>
            <person name="Henrissat B."/>
            <person name="Reynolds N.K."/>
            <person name="Benny G.L."/>
            <person name="Smith M.E."/>
            <person name="James T.Y."/>
            <person name="Grigoriev I.V."/>
        </authorList>
    </citation>
    <scope>NUCLEOTIDE SEQUENCE [LARGE SCALE GENOMIC DNA]</scope>
</reference>
<keyword evidence="1" id="KW-0802">TPR repeat</keyword>
<feature type="repeat" description="TPR" evidence="1">
    <location>
        <begin position="201"/>
        <end position="234"/>
    </location>
</feature>
<dbReference type="PROSITE" id="PS50005">
    <property type="entry name" value="TPR"/>
    <property type="match status" value="1"/>
</dbReference>
<feature type="compositionally biased region" description="Low complexity" evidence="2">
    <location>
        <begin position="418"/>
        <end position="434"/>
    </location>
</feature>
<feature type="compositionally biased region" description="Polar residues" evidence="2">
    <location>
        <begin position="32"/>
        <end position="43"/>
    </location>
</feature>
<feature type="compositionally biased region" description="Low complexity" evidence="2">
    <location>
        <begin position="329"/>
        <end position="348"/>
    </location>
</feature>
<evidence type="ECO:0000256" key="2">
    <source>
        <dbReference type="SAM" id="MobiDB-lite"/>
    </source>
</evidence>
<feature type="compositionally biased region" description="Low complexity" evidence="2">
    <location>
        <begin position="569"/>
        <end position="584"/>
    </location>
</feature>
<feature type="compositionally biased region" description="Basic and acidic residues" evidence="2">
    <location>
        <begin position="513"/>
        <end position="543"/>
    </location>
</feature>
<dbReference type="OrthoDB" id="1914839at2759"/>
<feature type="compositionally biased region" description="Basic and acidic residues" evidence="2">
    <location>
        <begin position="476"/>
        <end position="494"/>
    </location>
</feature>
<feature type="compositionally biased region" description="Basic and acidic residues" evidence="2">
    <location>
        <begin position="350"/>
        <end position="359"/>
    </location>
</feature>
<feature type="compositionally biased region" description="Basic residues" evidence="2">
    <location>
        <begin position="311"/>
        <end position="320"/>
    </location>
</feature>
<feature type="compositionally biased region" description="Polar residues" evidence="2">
    <location>
        <begin position="607"/>
        <end position="617"/>
    </location>
</feature>
<sequence length="703" mass="76511">MNRNYRRRPVLPEESSNFADPASASPPKLDQETQTPLPSSKISCESEGIERSVDRLRTSSKMQSLLASLDSSIPSTPAPPTSSIFRDLSLREIMAIPQPFAWQTGLPESMEGLLKDYKISSFGGLIDGPIKEASTPQHSYMDLRMVQNLDWATQIVNASHSYFTPIKPPSARGAIDIVKHGHIDQAYKEFHRALSITPKCSTAYVGRGLILLSKGDPRAAQREFRRALEVCPTDMDAKKYLEDLAHPTSGPHAAGLSSGRRRDSLFGIAAPLKTKEEQEADEEEMRKLSKRKAVTVAPLELRLDVDSLPNFRRHGQHRARPPPPPPPASSGTTTPSSSQVLSSSKVSSRGLRETLESKVSRAHALPLATPSSISKGASGSLALRKPSDPYPPASLVDQRPLGPNRSISSRKDIPMTKMATNAPRPSAAARAMASKYETDSPKSASTFRQPVPPGVKASRSTTLLPGVGKGSPDITRTYHDRTFPGDAKSHRDRVASGGANPPRGKVPSSGSKYPRERVSSDDARRPRDRSASDKNGKYHDKDALTSSKSYSGKDVASGSKNRQERKGLQVSSRSSQQIRQSTVSHETFGRSSTKRPRSPDVKPKAIQDNSPDSSPLSSAPEMSDEEDDALFYGLDPGGSSVSTGLGRKRTIDDDDEAEGIRDRKKIKPSSTESSPPPKAPMNRAPMKARRVKRRIIMDNESSE</sequence>
<feature type="region of interest" description="Disordered" evidence="2">
    <location>
        <begin position="269"/>
        <end position="290"/>
    </location>
</feature>
<evidence type="ECO:0000313" key="3">
    <source>
        <dbReference type="EMBL" id="RKP14957.1"/>
    </source>
</evidence>
<dbReference type="InterPro" id="IPR019734">
    <property type="entry name" value="TPR_rpt"/>
</dbReference>
<evidence type="ECO:0000256" key="1">
    <source>
        <dbReference type="PROSITE-ProRule" id="PRU00339"/>
    </source>
</evidence>
<proteinExistence type="predicted"/>
<feature type="region of interest" description="Disordered" evidence="2">
    <location>
        <begin position="1"/>
        <end position="50"/>
    </location>
</feature>
<evidence type="ECO:0000313" key="4">
    <source>
        <dbReference type="Proteomes" id="UP000267251"/>
    </source>
</evidence>
<dbReference type="SUPFAM" id="SSF48452">
    <property type="entry name" value="TPR-like"/>
    <property type="match status" value="1"/>
</dbReference>
<protein>
    <submittedName>
        <fullName evidence="3">Uncharacterized protein</fullName>
    </submittedName>
</protein>
<name>A0A4P9Y766_9FUNG</name>
<accession>A0A4P9Y766</accession>
<gene>
    <name evidence="3" type="ORF">BJ684DRAFT_14752</name>
</gene>
<dbReference type="Gene3D" id="1.25.40.10">
    <property type="entry name" value="Tetratricopeptide repeat domain"/>
    <property type="match status" value="1"/>
</dbReference>